<keyword evidence="3" id="KW-1185">Reference proteome</keyword>
<comment type="caution">
    <text evidence="2">The sequence shown here is derived from an EMBL/GenBank/DDBJ whole genome shotgun (WGS) entry which is preliminary data.</text>
</comment>
<accession>A0ABW0SQ90</accession>
<sequence length="192" mass="21358">MAAWTVVALIHAVLAWLITRLPVPELREREEAASTTDVFWIARPRVASPKRESILPAPMRQRARNTATRIVSDTQVIVPNPDETNVALETSPPVATFPGETMPTGEEASGSFRRDPLANRTVQLPGREAHTFRMRPPPSLASRVAKIGKLFGGKDYETNPCRSVRDSINELSQAGDSRVLQNALDYEKRFCR</sequence>
<evidence type="ECO:0000313" key="2">
    <source>
        <dbReference type="EMBL" id="MFC5570866.1"/>
    </source>
</evidence>
<name>A0ABW0SQ90_9GAMM</name>
<organism evidence="2 3">
    <name type="scientific">Lysobacter yangpyeongensis</name>
    <dbReference type="NCBI Taxonomy" id="346182"/>
    <lineage>
        <taxon>Bacteria</taxon>
        <taxon>Pseudomonadati</taxon>
        <taxon>Pseudomonadota</taxon>
        <taxon>Gammaproteobacteria</taxon>
        <taxon>Lysobacterales</taxon>
        <taxon>Lysobacteraceae</taxon>
        <taxon>Lysobacter</taxon>
    </lineage>
</organism>
<proteinExistence type="predicted"/>
<dbReference type="Proteomes" id="UP001596036">
    <property type="component" value="Unassembled WGS sequence"/>
</dbReference>
<evidence type="ECO:0000313" key="3">
    <source>
        <dbReference type="Proteomes" id="UP001596036"/>
    </source>
</evidence>
<gene>
    <name evidence="2" type="ORF">ACFPN1_12425</name>
</gene>
<reference evidence="3" key="1">
    <citation type="journal article" date="2019" name="Int. J. Syst. Evol. Microbiol.">
        <title>The Global Catalogue of Microorganisms (GCM) 10K type strain sequencing project: providing services to taxonomists for standard genome sequencing and annotation.</title>
        <authorList>
            <consortium name="The Broad Institute Genomics Platform"/>
            <consortium name="The Broad Institute Genome Sequencing Center for Infectious Disease"/>
            <person name="Wu L."/>
            <person name="Ma J."/>
        </authorList>
    </citation>
    <scope>NUCLEOTIDE SEQUENCE [LARGE SCALE GENOMIC DNA]</scope>
    <source>
        <strain evidence="3">KACC 11407</strain>
    </source>
</reference>
<evidence type="ECO:0000256" key="1">
    <source>
        <dbReference type="SAM" id="MobiDB-lite"/>
    </source>
</evidence>
<dbReference type="EMBL" id="JBHSNM010000004">
    <property type="protein sequence ID" value="MFC5570866.1"/>
    <property type="molecule type" value="Genomic_DNA"/>
</dbReference>
<feature type="region of interest" description="Disordered" evidence="1">
    <location>
        <begin position="84"/>
        <end position="112"/>
    </location>
</feature>
<protein>
    <submittedName>
        <fullName evidence="2">Uncharacterized protein</fullName>
    </submittedName>
</protein>